<accession>M2T6F9</accession>
<dbReference type="InterPro" id="IPR029063">
    <property type="entry name" value="SAM-dependent_MTases_sf"/>
</dbReference>
<dbReference type="CDD" id="cd02440">
    <property type="entry name" value="AdoMet_MTases"/>
    <property type="match status" value="1"/>
</dbReference>
<dbReference type="EMBL" id="KB445574">
    <property type="protein sequence ID" value="EMD93180.1"/>
    <property type="molecule type" value="Genomic_DNA"/>
</dbReference>
<organism evidence="3 4">
    <name type="scientific">Cochliobolus heterostrophus (strain C5 / ATCC 48332 / race O)</name>
    <name type="common">Southern corn leaf blight fungus</name>
    <name type="synonym">Bipolaris maydis</name>
    <dbReference type="NCBI Taxonomy" id="701091"/>
    <lineage>
        <taxon>Eukaryota</taxon>
        <taxon>Fungi</taxon>
        <taxon>Dikarya</taxon>
        <taxon>Ascomycota</taxon>
        <taxon>Pezizomycotina</taxon>
        <taxon>Dothideomycetes</taxon>
        <taxon>Pleosporomycetidae</taxon>
        <taxon>Pleosporales</taxon>
        <taxon>Pleosporineae</taxon>
        <taxon>Pleosporaceae</taxon>
        <taxon>Bipolaris</taxon>
    </lineage>
</organism>
<gene>
    <name evidence="3" type="ORF">COCHEDRAFT_1212944</name>
</gene>
<evidence type="ECO:0000313" key="4">
    <source>
        <dbReference type="Proteomes" id="UP000016936"/>
    </source>
</evidence>
<keyword evidence="1" id="KW-0808">Transferase</keyword>
<dbReference type="Gene3D" id="3.40.50.150">
    <property type="entry name" value="Vaccinia Virus protein VP39"/>
    <property type="match status" value="1"/>
</dbReference>
<dbReference type="GO" id="GO:0008757">
    <property type="term" value="F:S-adenosylmethionine-dependent methyltransferase activity"/>
    <property type="evidence" value="ECO:0007669"/>
    <property type="project" value="InterPro"/>
</dbReference>
<dbReference type="AlphaFoldDB" id="M2T6F9"/>
<dbReference type="STRING" id="701091.M2T6F9"/>
<dbReference type="InterPro" id="IPR013216">
    <property type="entry name" value="Methyltransf_11"/>
</dbReference>
<proteinExistence type="predicted"/>
<dbReference type="SUPFAM" id="SSF53335">
    <property type="entry name" value="S-adenosyl-L-methionine-dependent methyltransferases"/>
    <property type="match status" value="1"/>
</dbReference>
<dbReference type="PANTHER" id="PTHR44068">
    <property type="entry name" value="ZGC:194242"/>
    <property type="match status" value="1"/>
</dbReference>
<reference evidence="4" key="2">
    <citation type="journal article" date="2013" name="PLoS Genet.">
        <title>Comparative genome structure, secondary metabolite, and effector coding capacity across Cochliobolus pathogens.</title>
        <authorList>
            <person name="Condon B.J."/>
            <person name="Leng Y."/>
            <person name="Wu D."/>
            <person name="Bushley K.E."/>
            <person name="Ohm R.A."/>
            <person name="Otillar R."/>
            <person name="Martin J."/>
            <person name="Schackwitz W."/>
            <person name="Grimwood J."/>
            <person name="MohdZainudin N."/>
            <person name="Xue C."/>
            <person name="Wang R."/>
            <person name="Manning V.A."/>
            <person name="Dhillon B."/>
            <person name="Tu Z.J."/>
            <person name="Steffenson B.J."/>
            <person name="Salamov A."/>
            <person name="Sun H."/>
            <person name="Lowry S."/>
            <person name="LaButti K."/>
            <person name="Han J."/>
            <person name="Copeland A."/>
            <person name="Lindquist E."/>
            <person name="Barry K."/>
            <person name="Schmutz J."/>
            <person name="Baker S.E."/>
            <person name="Ciuffetti L.M."/>
            <person name="Grigoriev I.V."/>
            <person name="Zhong S."/>
            <person name="Turgeon B.G."/>
        </authorList>
    </citation>
    <scope>NUCLEOTIDE SEQUENCE [LARGE SCALE GENOMIC DNA]</scope>
    <source>
        <strain evidence="4">C5 / ATCC 48332 / race O</strain>
    </source>
</reference>
<dbReference type="InterPro" id="IPR050447">
    <property type="entry name" value="Erg6_SMT_methyltransf"/>
</dbReference>
<reference evidence="3 4" key="1">
    <citation type="journal article" date="2012" name="PLoS Pathog.">
        <title>Diverse lifestyles and strategies of plant pathogenesis encoded in the genomes of eighteen Dothideomycetes fungi.</title>
        <authorList>
            <person name="Ohm R.A."/>
            <person name="Feau N."/>
            <person name="Henrissat B."/>
            <person name="Schoch C.L."/>
            <person name="Horwitz B.A."/>
            <person name="Barry K.W."/>
            <person name="Condon B.J."/>
            <person name="Copeland A.C."/>
            <person name="Dhillon B."/>
            <person name="Glaser F."/>
            <person name="Hesse C.N."/>
            <person name="Kosti I."/>
            <person name="LaButti K."/>
            <person name="Lindquist E.A."/>
            <person name="Lucas S."/>
            <person name="Salamov A.A."/>
            <person name="Bradshaw R.E."/>
            <person name="Ciuffetti L."/>
            <person name="Hamelin R.C."/>
            <person name="Kema G.H.J."/>
            <person name="Lawrence C."/>
            <person name="Scott J.A."/>
            <person name="Spatafora J.W."/>
            <person name="Turgeon B.G."/>
            <person name="de Wit P.J.G.M."/>
            <person name="Zhong S."/>
            <person name="Goodwin S.B."/>
            <person name="Grigoriev I.V."/>
        </authorList>
    </citation>
    <scope>NUCLEOTIDE SEQUENCE [LARGE SCALE GENOMIC DNA]</scope>
    <source>
        <strain evidence="4">C5 / ATCC 48332 / race O</strain>
    </source>
</reference>
<keyword evidence="4" id="KW-1185">Reference proteome</keyword>
<dbReference type="Proteomes" id="UP000016936">
    <property type="component" value="Unassembled WGS sequence"/>
</dbReference>
<dbReference type="OMA" id="YCLPYVI"/>
<evidence type="ECO:0000259" key="2">
    <source>
        <dbReference type="Pfam" id="PF08241"/>
    </source>
</evidence>
<feature type="domain" description="Methyltransferase type 11" evidence="2">
    <location>
        <begin position="75"/>
        <end position="183"/>
    </location>
</feature>
<evidence type="ECO:0000256" key="1">
    <source>
        <dbReference type="ARBA" id="ARBA00022679"/>
    </source>
</evidence>
<dbReference type="HOGENOM" id="CLU_039068_6_0_1"/>
<evidence type="ECO:0000313" key="3">
    <source>
        <dbReference type="EMBL" id="EMD93180.1"/>
    </source>
</evidence>
<protein>
    <recommendedName>
        <fullName evidence="2">Methyltransferase type 11 domain-containing protein</fullName>
    </recommendedName>
</protein>
<name>M2T6F9_COCH5</name>
<dbReference type="Pfam" id="PF08241">
    <property type="entry name" value="Methyltransf_11"/>
    <property type="match status" value="1"/>
</dbReference>
<sequence length="298" mass="32951">MANLLSSSVAEFYDLMTPALCRALGGSLHFGYWDISTSSNDKRSTITDATDRMTAEIARRLRLSQPRQSDRFSILDIGCGTGKPALQIATKLDALVTGITNSKSQMDIAKTKIAPQLSINVDNPLSGPGLEFLHLDIKEADTCLPTASFDAAYAIECLVHIDEQPLALAQIARTLRPGAPFIIGDVFFDSHEGSVDERNAQLLARLCQFFQVSRLPTADRYKRLLLDAGFTIESFTDVRRNVVGTFEAISRTFEGMKVDPLMLANKDLGRQIEDMTKDMSKMSNLKEFGYCIITARRV</sequence>
<dbReference type="eggNOG" id="KOG1269">
    <property type="taxonomic scope" value="Eukaryota"/>
</dbReference>
<dbReference type="PANTHER" id="PTHR44068:SF11">
    <property type="entry name" value="GERANYL DIPHOSPHATE 2-C-METHYLTRANSFERASE"/>
    <property type="match status" value="1"/>
</dbReference>